<protein>
    <submittedName>
        <fullName evidence="1">Uncharacterized protein</fullName>
    </submittedName>
</protein>
<accession>A0A8I0MNU6</accession>
<dbReference type="AlphaFoldDB" id="A0A8I0MNU6"/>
<reference evidence="1" key="1">
    <citation type="submission" date="2019-07" db="EMBL/GenBank/DDBJ databases">
        <title>KPC-2 carbapenem resistent Enterobacterales isolates from Germany.</title>
        <authorList>
            <person name="Yao Y."/>
            <person name="Falgenhauer L."/>
            <person name="Imirzalioglu C."/>
            <person name="Chakraborty T."/>
        </authorList>
    </citation>
    <scope>NUCLEOTIDE SEQUENCE</scope>
    <source>
        <strain evidence="1">CA13304</strain>
    </source>
</reference>
<comment type="caution">
    <text evidence="1">The sequence shown here is derived from an EMBL/GenBank/DDBJ whole genome shotgun (WGS) entry which is preliminary data.</text>
</comment>
<name>A0A8I0MNU6_CITAM</name>
<dbReference type="Proteomes" id="UP000656723">
    <property type="component" value="Unassembled WGS sequence"/>
</dbReference>
<proteinExistence type="predicted"/>
<sequence>MQIKVIHCSFPYVGKKKRAGGSAGWRTLWSCAAILSMLISANVLPISPECWRKAINLRTIKASSSVEKITRYEPRRDLFTADR</sequence>
<dbReference type="EMBL" id="VKME01000023">
    <property type="protein sequence ID" value="MBE0130531.1"/>
    <property type="molecule type" value="Genomic_DNA"/>
</dbReference>
<evidence type="ECO:0000313" key="2">
    <source>
        <dbReference type="Proteomes" id="UP000656723"/>
    </source>
</evidence>
<gene>
    <name evidence="1" type="ORF">FOT72_21330</name>
</gene>
<organism evidence="1 2">
    <name type="scientific">Citrobacter amalonaticus</name>
    <dbReference type="NCBI Taxonomy" id="35703"/>
    <lineage>
        <taxon>Bacteria</taxon>
        <taxon>Pseudomonadati</taxon>
        <taxon>Pseudomonadota</taxon>
        <taxon>Gammaproteobacteria</taxon>
        <taxon>Enterobacterales</taxon>
        <taxon>Enterobacteriaceae</taxon>
        <taxon>Citrobacter</taxon>
    </lineage>
</organism>
<evidence type="ECO:0000313" key="1">
    <source>
        <dbReference type="EMBL" id="MBE0130531.1"/>
    </source>
</evidence>